<feature type="compositionally biased region" description="Basic and acidic residues" evidence="1">
    <location>
        <begin position="89"/>
        <end position="107"/>
    </location>
</feature>
<feature type="region of interest" description="Disordered" evidence="1">
    <location>
        <begin position="1"/>
        <end position="188"/>
    </location>
</feature>
<dbReference type="GeneID" id="113147644"/>
<evidence type="ECO:0000313" key="3">
    <source>
        <dbReference type="RefSeq" id="XP_026194592.1"/>
    </source>
</evidence>
<feature type="compositionally biased region" description="Basic and acidic residues" evidence="1">
    <location>
        <begin position="521"/>
        <end position="551"/>
    </location>
</feature>
<feature type="compositionally biased region" description="Polar residues" evidence="1">
    <location>
        <begin position="108"/>
        <end position="124"/>
    </location>
</feature>
<dbReference type="OrthoDB" id="10692999at2759"/>
<accession>A0A6P6S4D7</accession>
<feature type="region of interest" description="Disordered" evidence="1">
    <location>
        <begin position="760"/>
        <end position="788"/>
    </location>
</feature>
<feature type="compositionally biased region" description="Basic and acidic residues" evidence="1">
    <location>
        <begin position="140"/>
        <end position="154"/>
    </location>
</feature>
<proteinExistence type="predicted"/>
<feature type="compositionally biased region" description="Basic and acidic residues" evidence="1">
    <location>
        <begin position="1"/>
        <end position="11"/>
    </location>
</feature>
<protein>
    <submittedName>
        <fullName evidence="3">Uncharacterized protein LOC113147644</fullName>
    </submittedName>
</protein>
<organism evidence="2 3">
    <name type="scientific">Cyclospora cayetanensis</name>
    <dbReference type="NCBI Taxonomy" id="88456"/>
    <lineage>
        <taxon>Eukaryota</taxon>
        <taxon>Sar</taxon>
        <taxon>Alveolata</taxon>
        <taxon>Apicomplexa</taxon>
        <taxon>Conoidasida</taxon>
        <taxon>Coccidia</taxon>
        <taxon>Eucoccidiorida</taxon>
        <taxon>Eimeriorina</taxon>
        <taxon>Eimeriidae</taxon>
        <taxon>Cyclospora</taxon>
    </lineage>
</organism>
<reference evidence="3" key="1">
    <citation type="submission" date="2025-08" db="UniProtKB">
        <authorList>
            <consortium name="RefSeq"/>
        </authorList>
    </citation>
    <scope>IDENTIFICATION</scope>
</reference>
<dbReference type="RefSeq" id="XP_026194592.1">
    <property type="nucleotide sequence ID" value="XM_026338807.1"/>
</dbReference>
<name>A0A6P6S4D7_9EIME</name>
<sequence>MRERRLQERRSASVSRSRGSPTEQRSPQKQDAPGSPQTTPPGGVDLNAVSRELLKEAGGNGKENVARLEGNEDAALYQKRRSGDATNARGEEERTMKAELKEGENKTDSLPQSQFASASKQCTAQLRKHQAELAVAMRGRGKEMRERRLQERRSASVSRSRGSPTEQRSPQKQDAPGSPQTTPPGGVDLNVVSRARVSRNGEDALGCGSLAPVLQTPKCEIVECKKAPESSHRLASNLVERSVSVVDNKTVHLRRETELNIKGAPRSQMRAMPLSVDGASSELYPDASRSVPRPGASGLQVIPKSSCASKEDPQSGGLVDEIAGSQGHQRAFRTPTWEKQTGQPVAKAGSPLSPQSPHASVRLVGASTAASKSTTERAMRPIPCRSEEKQKDEWMLQHEAHLELLHRQAAARLIQHAWRQHRLGVLFSSVLQMKRRRAESARNRRRSNGLVPFTEKTSEALSRTVELSASLGPRGSQDDITEVQQRRDLYEQFIPIIEENKPPAPVVLFKAGSKNLLSRHLSAEDPKRAEGPSHKAKEKAANQEASEKPRASTEFLQDISDSGSPRNNQSERLPEIVLQLASSSSSSPKRSSHSSDSSSQRSSSDLSRSSLEDEIGRSGKHEYDDFDVRKRLRQIMREGLDSRMRSTLAGSDVLLPRASRIGWTSSPSQKEQYMPAIAGLGVQNALSKRSDRQKYSLSKIGTQRSVICVESLKTETKSPGQKDMKNVSQDRRESHLNVFLHPDWQERKLESLNALRALPPTKALEKKASRPPPVSVSRYGGNSSEPPG</sequence>
<feature type="region of interest" description="Disordered" evidence="1">
    <location>
        <begin position="280"/>
        <end position="380"/>
    </location>
</feature>
<gene>
    <name evidence="3" type="primary">LOC113147644</name>
</gene>
<feature type="region of interest" description="Disordered" evidence="1">
    <location>
        <begin position="521"/>
        <end position="616"/>
    </location>
</feature>
<keyword evidence="2" id="KW-1185">Reference proteome</keyword>
<feature type="compositionally biased region" description="Polar residues" evidence="1">
    <location>
        <begin position="559"/>
        <end position="571"/>
    </location>
</feature>
<dbReference type="AlphaFoldDB" id="A0A6P6S4D7"/>
<feature type="compositionally biased region" description="Low complexity" evidence="1">
    <location>
        <begin position="582"/>
        <end position="609"/>
    </location>
</feature>
<dbReference type="Proteomes" id="UP000515125">
    <property type="component" value="Unplaced"/>
</dbReference>
<evidence type="ECO:0000256" key="1">
    <source>
        <dbReference type="SAM" id="MobiDB-lite"/>
    </source>
</evidence>
<evidence type="ECO:0000313" key="2">
    <source>
        <dbReference type="Proteomes" id="UP000515125"/>
    </source>
</evidence>